<keyword evidence="2" id="KW-1185">Reference proteome</keyword>
<dbReference type="Pfam" id="PF07722">
    <property type="entry name" value="Peptidase_C26"/>
    <property type="match status" value="1"/>
</dbReference>
<keyword evidence="1" id="KW-0808">Transferase</keyword>
<dbReference type="EMBL" id="CP087164">
    <property type="protein sequence ID" value="UGS37438.1"/>
    <property type="molecule type" value="Genomic_DNA"/>
</dbReference>
<keyword evidence="1" id="KW-0328">Glycosyltransferase</keyword>
<dbReference type="InterPro" id="IPR011697">
    <property type="entry name" value="Peptidase_C26"/>
</dbReference>
<sequence>MTEPLVGISTSELRTPPHVEPLAESDPVRRELALGLDYPRAVDAAGAIPVVIPPMAAGDLNSLVGRLDGLLLSGGPDLHPSLYGAEPHAFLGPTEPPLDAFELELLRRADQAQLPLLAICRGQQALNVGRGGTLYQHLPEDVGGEIEHRQRQPGRVATHTVRIEPDSAVADALGATDIEVNSFHHQAIRDLGRGLRAVAWARDGVIEAIEATDRRFAIGVQWHAESLVARDDHQRLFRRFVDAAAQTRAGGARAAA</sequence>
<dbReference type="PROSITE" id="PS51273">
    <property type="entry name" value="GATASE_TYPE_1"/>
    <property type="match status" value="1"/>
</dbReference>
<dbReference type="GO" id="GO:0033969">
    <property type="term" value="F:gamma-glutamyl-gamma-aminobutyrate hydrolase activity"/>
    <property type="evidence" value="ECO:0007669"/>
    <property type="project" value="TreeGrafter"/>
</dbReference>
<dbReference type="Proteomes" id="UP001162834">
    <property type="component" value="Chromosome"/>
</dbReference>
<dbReference type="GO" id="GO:0016757">
    <property type="term" value="F:glycosyltransferase activity"/>
    <property type="evidence" value="ECO:0007669"/>
    <property type="project" value="UniProtKB-KW"/>
</dbReference>
<dbReference type="PANTHER" id="PTHR43235:SF1">
    <property type="entry name" value="GLUTAMINE AMIDOTRANSFERASE PB2B2.05-RELATED"/>
    <property type="match status" value="1"/>
</dbReference>
<dbReference type="CDD" id="cd01745">
    <property type="entry name" value="GATase1_2"/>
    <property type="match status" value="1"/>
</dbReference>
<evidence type="ECO:0000313" key="2">
    <source>
        <dbReference type="Proteomes" id="UP001162834"/>
    </source>
</evidence>
<evidence type="ECO:0000313" key="1">
    <source>
        <dbReference type="EMBL" id="UGS37438.1"/>
    </source>
</evidence>
<dbReference type="GO" id="GO:0006598">
    <property type="term" value="P:polyamine catabolic process"/>
    <property type="evidence" value="ECO:0007669"/>
    <property type="project" value="TreeGrafter"/>
</dbReference>
<proteinExistence type="predicted"/>
<dbReference type="PANTHER" id="PTHR43235">
    <property type="entry name" value="GLUTAMINE AMIDOTRANSFERASE PB2B2.05-RELATED"/>
    <property type="match status" value="1"/>
</dbReference>
<dbReference type="SUPFAM" id="SSF52317">
    <property type="entry name" value="Class I glutamine amidotransferase-like"/>
    <property type="match status" value="1"/>
</dbReference>
<dbReference type="InterPro" id="IPR044668">
    <property type="entry name" value="PuuD-like"/>
</dbReference>
<reference evidence="1" key="1">
    <citation type="journal article" date="2022" name="Int. J. Syst. Evol. Microbiol.">
        <title>Pseudomonas aegrilactucae sp. nov. and Pseudomonas morbosilactucae sp. nov., pathogens causing bacterial rot of lettuce in Japan.</title>
        <authorList>
            <person name="Sawada H."/>
            <person name="Fujikawa T."/>
            <person name="Satou M."/>
        </authorList>
    </citation>
    <scope>NUCLEOTIDE SEQUENCE</scope>
    <source>
        <strain evidence="1">0166_1</strain>
    </source>
</reference>
<dbReference type="Gene3D" id="3.40.50.880">
    <property type="match status" value="1"/>
</dbReference>
<name>A0A9E7C2H1_9ACTN</name>
<dbReference type="KEGG" id="sbae:DSM104329_03854"/>
<protein>
    <submittedName>
        <fullName evidence="1">Glutamine amidotransferase</fullName>
        <ecNumber evidence="1">2.4.2.-</ecNumber>
    </submittedName>
</protein>
<dbReference type="InterPro" id="IPR029062">
    <property type="entry name" value="Class_I_gatase-like"/>
</dbReference>
<dbReference type="AlphaFoldDB" id="A0A9E7C2H1"/>
<accession>A0A9E7C2H1</accession>
<dbReference type="GO" id="GO:0005829">
    <property type="term" value="C:cytosol"/>
    <property type="evidence" value="ECO:0007669"/>
    <property type="project" value="TreeGrafter"/>
</dbReference>
<gene>
    <name evidence="1" type="ORF">DSM104329_03854</name>
</gene>
<organism evidence="1 2">
    <name type="scientific">Capillimicrobium parvum</name>
    <dbReference type="NCBI Taxonomy" id="2884022"/>
    <lineage>
        <taxon>Bacteria</taxon>
        <taxon>Bacillati</taxon>
        <taxon>Actinomycetota</taxon>
        <taxon>Thermoleophilia</taxon>
        <taxon>Solirubrobacterales</taxon>
        <taxon>Capillimicrobiaceae</taxon>
        <taxon>Capillimicrobium</taxon>
    </lineage>
</organism>
<dbReference type="RefSeq" id="WP_259311494.1">
    <property type="nucleotide sequence ID" value="NZ_CP087164.1"/>
</dbReference>
<dbReference type="EC" id="2.4.2.-" evidence="1"/>
<keyword evidence="1" id="KW-0315">Glutamine amidotransferase</keyword>